<reference evidence="2" key="1">
    <citation type="submission" date="2022-12" db="EMBL/GenBank/DDBJ databases">
        <title>Reference genome sequencing for broad-spectrum identification of bacterial and archaeal isolates by mass spectrometry.</title>
        <authorList>
            <person name="Sekiguchi Y."/>
            <person name="Tourlousse D.M."/>
        </authorList>
    </citation>
    <scope>NUCLEOTIDE SEQUENCE</scope>
    <source>
        <strain evidence="2">LLR39Z86</strain>
    </source>
</reference>
<dbReference type="Gene3D" id="3.40.630.30">
    <property type="match status" value="1"/>
</dbReference>
<name>A0A9W6G954_9ACTN</name>
<dbReference type="SUPFAM" id="SSF55729">
    <property type="entry name" value="Acyl-CoA N-acyltransferases (Nat)"/>
    <property type="match status" value="1"/>
</dbReference>
<dbReference type="AlphaFoldDB" id="A0A9W6G954"/>
<evidence type="ECO:0000259" key="1">
    <source>
        <dbReference type="PROSITE" id="PS51186"/>
    </source>
</evidence>
<sequence>MRETGRPLTVDTVPALTLPTARVGPSYTEGVREFLAEGRGGPDDHSLFRNLIREAGRPDDTPAWLERALAFERRLITDPPADFVPSTTYWWTEGDTYLGRINLRHRLNEQLSDIGGHIGYDVRPTARRRGHATAMLAAVLPLAADLGIDKALITCDTENTASRKVIEANGGVLEDERGGRLRFWVPTAP</sequence>
<proteinExistence type="predicted"/>
<keyword evidence="3" id="KW-1185">Reference proteome</keyword>
<gene>
    <name evidence="2" type="ORF">GALLR39Z86_34450</name>
</gene>
<dbReference type="InterPro" id="IPR000182">
    <property type="entry name" value="GNAT_dom"/>
</dbReference>
<dbReference type="PROSITE" id="PS51186">
    <property type="entry name" value="GNAT"/>
    <property type="match status" value="1"/>
</dbReference>
<dbReference type="Proteomes" id="UP001144313">
    <property type="component" value="Unassembled WGS sequence"/>
</dbReference>
<dbReference type="InterPro" id="IPR016181">
    <property type="entry name" value="Acyl_CoA_acyltransferase"/>
</dbReference>
<accession>A0A9W6G954</accession>
<evidence type="ECO:0000313" key="2">
    <source>
        <dbReference type="EMBL" id="GLI43595.1"/>
    </source>
</evidence>
<protein>
    <recommendedName>
        <fullName evidence="1">N-acetyltransferase domain-containing protein</fullName>
    </recommendedName>
</protein>
<comment type="caution">
    <text evidence="2">The sequence shown here is derived from an EMBL/GenBank/DDBJ whole genome shotgun (WGS) entry which is preliminary data.</text>
</comment>
<dbReference type="PANTHER" id="PTHR39173">
    <property type="entry name" value="ACETYLTRANSFERASE"/>
    <property type="match status" value="1"/>
</dbReference>
<dbReference type="EMBL" id="BSDT01000001">
    <property type="protein sequence ID" value="GLI43595.1"/>
    <property type="molecule type" value="Genomic_DNA"/>
</dbReference>
<dbReference type="Pfam" id="PF13302">
    <property type="entry name" value="Acetyltransf_3"/>
    <property type="match status" value="1"/>
</dbReference>
<evidence type="ECO:0000313" key="3">
    <source>
        <dbReference type="Proteomes" id="UP001144313"/>
    </source>
</evidence>
<organism evidence="2 3">
    <name type="scientific">Glycomyces algeriensis</name>
    <dbReference type="NCBI Taxonomy" id="256037"/>
    <lineage>
        <taxon>Bacteria</taxon>
        <taxon>Bacillati</taxon>
        <taxon>Actinomycetota</taxon>
        <taxon>Actinomycetes</taxon>
        <taxon>Glycomycetales</taxon>
        <taxon>Glycomycetaceae</taxon>
        <taxon>Glycomyces</taxon>
    </lineage>
</organism>
<dbReference type="PANTHER" id="PTHR39173:SF1">
    <property type="entry name" value="ACETYLTRANSFERASE"/>
    <property type="match status" value="1"/>
</dbReference>
<dbReference type="GO" id="GO:0016747">
    <property type="term" value="F:acyltransferase activity, transferring groups other than amino-acyl groups"/>
    <property type="evidence" value="ECO:0007669"/>
    <property type="project" value="InterPro"/>
</dbReference>
<feature type="domain" description="N-acetyltransferase" evidence="1">
    <location>
        <begin position="29"/>
        <end position="189"/>
    </location>
</feature>